<name>A0A5S5AEX5_9FIRM</name>
<dbReference type="Proteomes" id="UP000322294">
    <property type="component" value="Unassembled WGS sequence"/>
</dbReference>
<feature type="chain" id="PRO_5038906712" description="Lipoprotein" evidence="1">
    <location>
        <begin position="22"/>
        <end position="152"/>
    </location>
</feature>
<organism evidence="2 3">
    <name type="scientific">Thermosediminibacter litoriperuensis</name>
    <dbReference type="NCBI Taxonomy" id="291989"/>
    <lineage>
        <taxon>Bacteria</taxon>
        <taxon>Bacillati</taxon>
        <taxon>Bacillota</taxon>
        <taxon>Clostridia</taxon>
        <taxon>Thermosediminibacterales</taxon>
        <taxon>Thermosediminibacteraceae</taxon>
        <taxon>Thermosediminibacter</taxon>
    </lineage>
</organism>
<dbReference type="AlphaFoldDB" id="A0A5S5AEX5"/>
<dbReference type="EMBL" id="VNHO01000045">
    <property type="protein sequence ID" value="TYP47666.1"/>
    <property type="molecule type" value="Genomic_DNA"/>
</dbReference>
<feature type="signal peptide" evidence="1">
    <location>
        <begin position="1"/>
        <end position="21"/>
    </location>
</feature>
<reference evidence="2 3" key="1">
    <citation type="submission" date="2019-07" db="EMBL/GenBank/DDBJ databases">
        <title>Genomic Encyclopedia of Type Strains, Phase I: the one thousand microbial genomes (KMG-I) project.</title>
        <authorList>
            <person name="Kyrpides N."/>
        </authorList>
    </citation>
    <scope>NUCLEOTIDE SEQUENCE [LARGE SCALE GENOMIC DNA]</scope>
    <source>
        <strain evidence="2 3">DSM 16647</strain>
    </source>
</reference>
<keyword evidence="3" id="KW-1185">Reference proteome</keyword>
<comment type="caution">
    <text evidence="2">The sequence shown here is derived from an EMBL/GenBank/DDBJ whole genome shotgun (WGS) entry which is preliminary data.</text>
</comment>
<keyword evidence="1" id="KW-0732">Signal</keyword>
<dbReference type="PROSITE" id="PS51257">
    <property type="entry name" value="PROKAR_LIPOPROTEIN"/>
    <property type="match status" value="1"/>
</dbReference>
<dbReference type="RefSeq" id="WP_148868054.1">
    <property type="nucleotide sequence ID" value="NZ_VNHO01000045.1"/>
</dbReference>
<evidence type="ECO:0008006" key="4">
    <source>
        <dbReference type="Google" id="ProtNLM"/>
    </source>
</evidence>
<evidence type="ECO:0000313" key="2">
    <source>
        <dbReference type="EMBL" id="TYP47666.1"/>
    </source>
</evidence>
<proteinExistence type="predicted"/>
<evidence type="ECO:0000313" key="3">
    <source>
        <dbReference type="Proteomes" id="UP000322294"/>
    </source>
</evidence>
<dbReference type="OrthoDB" id="108903at2"/>
<evidence type="ECO:0000256" key="1">
    <source>
        <dbReference type="SAM" id="SignalP"/>
    </source>
</evidence>
<protein>
    <recommendedName>
        <fullName evidence="4">Lipoprotein</fullName>
    </recommendedName>
</protein>
<gene>
    <name evidence="2" type="ORF">LZ11_02410</name>
</gene>
<sequence length="152" mass="16794">MGFKKILVLLCAIISVLVLLAGCSANGSGKSQNGLQITDMSTALGAVGDSLDKTKFSYTMTVYNKDNEDVYITWVEPILGENVRKRLISSELKVDVEQTVSANESIEIKGEIILDTKGMSKQQVMELEPFITGIKVSSEKIIDFDWIEKKKE</sequence>
<accession>A0A5S5AEX5</accession>